<organism evidence="4 5">
    <name type="scientific">Cobetia crustatorum</name>
    <dbReference type="NCBI Taxonomy" id="553385"/>
    <lineage>
        <taxon>Bacteria</taxon>
        <taxon>Pseudomonadati</taxon>
        <taxon>Pseudomonadota</taxon>
        <taxon>Gammaproteobacteria</taxon>
        <taxon>Oceanospirillales</taxon>
        <taxon>Halomonadaceae</taxon>
        <taxon>Cobetia</taxon>
    </lineage>
</organism>
<evidence type="ECO:0000313" key="5">
    <source>
        <dbReference type="Proteomes" id="UP000319941"/>
    </source>
</evidence>
<feature type="domain" description="Leucine-binding protein" evidence="3">
    <location>
        <begin position="57"/>
        <end position="394"/>
    </location>
</feature>
<evidence type="ECO:0000313" key="4">
    <source>
        <dbReference type="EMBL" id="TVU68455.1"/>
    </source>
</evidence>
<comment type="similarity">
    <text evidence="1">Belongs to the leucine-binding protein family.</text>
</comment>
<keyword evidence="5" id="KW-1185">Reference proteome</keyword>
<dbReference type="CDD" id="cd06327">
    <property type="entry name" value="PBP1_SBP-like"/>
    <property type="match status" value="1"/>
</dbReference>
<dbReference type="STRING" id="553385.GCA_000591415_01192"/>
<proteinExistence type="inferred from homology"/>
<gene>
    <name evidence="4" type="ORF">FQP86_14810</name>
</gene>
<dbReference type="Pfam" id="PF13458">
    <property type="entry name" value="Peripla_BP_6"/>
    <property type="match status" value="1"/>
</dbReference>
<dbReference type="InterPro" id="IPR028082">
    <property type="entry name" value="Peripla_BP_I"/>
</dbReference>
<dbReference type="InterPro" id="IPR051010">
    <property type="entry name" value="BCAA_transport"/>
</dbReference>
<reference evidence="4 5" key="1">
    <citation type="submission" date="2019-07" db="EMBL/GenBank/DDBJ databases">
        <title>Diversity of Bacteria from Kongsfjorden, Arctic.</title>
        <authorList>
            <person name="Yu Y."/>
        </authorList>
    </citation>
    <scope>NUCLEOTIDE SEQUENCE [LARGE SCALE GENOMIC DNA]</scope>
    <source>
        <strain evidence="4 5">SM1923</strain>
    </source>
</reference>
<protein>
    <submittedName>
        <fullName evidence="4">ABC transporter substrate-binding protein</fullName>
    </submittedName>
</protein>
<dbReference type="PANTHER" id="PTHR30483:SF6">
    <property type="entry name" value="PERIPLASMIC BINDING PROTEIN OF ABC TRANSPORTER FOR NATURAL AMINO ACIDS"/>
    <property type="match status" value="1"/>
</dbReference>
<dbReference type="InterPro" id="IPR028081">
    <property type="entry name" value="Leu-bd"/>
</dbReference>
<name>A0A558HH48_9GAMM</name>
<dbReference type="OrthoDB" id="5794591at2"/>
<dbReference type="Proteomes" id="UP000319941">
    <property type="component" value="Unassembled WGS sequence"/>
</dbReference>
<dbReference type="SUPFAM" id="SSF53822">
    <property type="entry name" value="Periplasmic binding protein-like I"/>
    <property type="match status" value="1"/>
</dbReference>
<dbReference type="PANTHER" id="PTHR30483">
    <property type="entry name" value="LEUCINE-SPECIFIC-BINDING PROTEIN"/>
    <property type="match status" value="1"/>
</dbReference>
<evidence type="ECO:0000256" key="2">
    <source>
        <dbReference type="ARBA" id="ARBA00022729"/>
    </source>
</evidence>
<accession>A0A558HH48</accession>
<dbReference type="EMBL" id="VNFH01000010">
    <property type="protein sequence ID" value="TVU68455.1"/>
    <property type="molecule type" value="Genomic_DNA"/>
</dbReference>
<evidence type="ECO:0000259" key="3">
    <source>
        <dbReference type="Pfam" id="PF13458"/>
    </source>
</evidence>
<keyword evidence="2" id="KW-0732">Signal</keyword>
<dbReference type="AlphaFoldDB" id="A0A558HH48"/>
<sequence>MHATANASRKVSCKPSRLSRHISSALRVRRRALPLNAALLGTLLSAGVAQADISDDTVKIGYLADMSGTYRDLAGPGGLDALKMAVEDFGGSVNGKPIEVLSADDRNSADVGANTVRGWIDQQNIDMVGGLVASSVSIAVTRILAEQDTLGIVSGSAASSITNEHCTPNHIHWVYDTYPLANGTAKAIVDEGGDSWFLLTADYAFGHALEGDVEKVVTENGGTIVGKIRHPFPTSDFSSYILQAQGSGAKIVGLANAGSDTVNALTTASQFGLVQSGQSLAGLLIFLNDVHALGLNVAQGLQLTTGWYWDLNEETRAWSQRYYERNERMPTMVQAGIYSSTLHYLNAVAATDSDDTATVRAKMGETPVNDMFAKNGIIRADGRMVHDMYLVKVKSPSESTGEWDVYDVIRTIPGQEAYRPLADSQCALVKGQG</sequence>
<evidence type="ECO:0000256" key="1">
    <source>
        <dbReference type="ARBA" id="ARBA00010062"/>
    </source>
</evidence>
<dbReference type="Gene3D" id="3.40.50.2300">
    <property type="match status" value="2"/>
</dbReference>
<dbReference type="RefSeq" id="WP_144727936.1">
    <property type="nucleotide sequence ID" value="NZ_CAWOWR010000002.1"/>
</dbReference>
<comment type="caution">
    <text evidence="4">The sequence shown here is derived from an EMBL/GenBank/DDBJ whole genome shotgun (WGS) entry which is preliminary data.</text>
</comment>